<evidence type="ECO:0000256" key="9">
    <source>
        <dbReference type="RuleBase" id="RU361177"/>
    </source>
</evidence>
<comment type="caution">
    <text evidence="10">The sequence shown here is derived from an EMBL/GenBank/DDBJ whole genome shotgun (WGS) entry which is preliminary data.</text>
</comment>
<evidence type="ECO:0000256" key="5">
    <source>
        <dbReference type="ARBA" id="ARBA00022857"/>
    </source>
</evidence>
<organism evidence="10 11">
    <name type="scientific">Stephania cephalantha</name>
    <dbReference type="NCBI Taxonomy" id="152367"/>
    <lineage>
        <taxon>Eukaryota</taxon>
        <taxon>Viridiplantae</taxon>
        <taxon>Streptophyta</taxon>
        <taxon>Embryophyta</taxon>
        <taxon>Tracheophyta</taxon>
        <taxon>Spermatophyta</taxon>
        <taxon>Magnoliopsida</taxon>
        <taxon>Ranunculales</taxon>
        <taxon>Menispermaceae</taxon>
        <taxon>Menispermoideae</taxon>
        <taxon>Cissampelideae</taxon>
        <taxon>Stephania</taxon>
    </lineage>
</organism>
<dbReference type="PANTHER" id="PTHR43539:SF56">
    <property type="entry name" value="EXPRESSED PROTEIN"/>
    <property type="match status" value="1"/>
</dbReference>
<dbReference type="InterPro" id="IPR036188">
    <property type="entry name" value="FAD/NAD-bd_sf"/>
</dbReference>
<dbReference type="GO" id="GO:0004499">
    <property type="term" value="F:N,N-dimethylaniline monooxygenase activity"/>
    <property type="evidence" value="ECO:0007669"/>
    <property type="project" value="InterPro"/>
</dbReference>
<dbReference type="PRINTS" id="PR00368">
    <property type="entry name" value="FADPNR"/>
</dbReference>
<dbReference type="GO" id="GO:0050661">
    <property type="term" value="F:NADP binding"/>
    <property type="evidence" value="ECO:0007669"/>
    <property type="project" value="InterPro"/>
</dbReference>
<keyword evidence="11" id="KW-1185">Reference proteome</keyword>
<evidence type="ECO:0000256" key="7">
    <source>
        <dbReference type="ARBA" id="ARBA00023033"/>
    </source>
</evidence>
<evidence type="ECO:0000256" key="8">
    <source>
        <dbReference type="ARBA" id="ARBA00047707"/>
    </source>
</evidence>
<dbReference type="Proteomes" id="UP001419268">
    <property type="component" value="Unassembled WGS sequence"/>
</dbReference>
<protein>
    <recommendedName>
        <fullName evidence="9">Flavin-containing monooxygenase</fullName>
        <ecNumber evidence="9">1.-.-.-</ecNumber>
    </recommendedName>
</protein>
<dbReference type="PANTHER" id="PTHR43539">
    <property type="entry name" value="FLAVIN-BINDING MONOOXYGENASE-LIKE PROTEIN (AFU_ORTHOLOGUE AFUA_4G09220)"/>
    <property type="match status" value="1"/>
</dbReference>
<keyword evidence="7 9" id="KW-0503">Monooxygenase</keyword>
<dbReference type="InterPro" id="IPR020946">
    <property type="entry name" value="Flavin_mOase-like"/>
</dbReference>
<name>A0AAP0NNE4_9MAGN</name>
<keyword evidence="6 9" id="KW-0560">Oxidoreductase</keyword>
<proteinExistence type="inferred from homology"/>
<dbReference type="FunFam" id="3.50.50.60:FF:000100">
    <property type="entry name" value="Flavin-containing monooxygenase"/>
    <property type="match status" value="1"/>
</dbReference>
<sequence length="399" mass="44908">MFLERMNSKLKRVLVPGPLIIGAGPSGLATAACLKEKGVPSLILERENCLASLWKLKSYDRLRLHLPKRFCELPLMGFPPEFPTYPMKEEFLSYLEAYAKHFSIEPLFGEEVKSAEYDPTMEFWLVKTGSSEFVCRWLIVATGENSEPMSPEFPQISDFKGRVLHTSLYKNGTTFKGQKILVVGCGNSGMEISLDLCNSGAQASVVVRDTLHILPREILGRSTFGLSMWLLKWFPLRLVDRFLLFCSWFILGNTHRFGLRRPQIGPIELKNTTGKTPVLDVGTLAKIKAGQIMVVPSIKRFTETGVEFIDEKIEDFDSVILATGYRSNVPSWLKEEGFFSKKDGYPVAPFPHSWKGENGLYSVGFTKRGLLGASLDAQKVAKEIATQWNLEMKHLQTDL</sequence>
<accession>A0AAP0NNE4</accession>
<dbReference type="PROSITE" id="PS51257">
    <property type="entry name" value="PROKAR_LIPOPROTEIN"/>
    <property type="match status" value="1"/>
</dbReference>
<evidence type="ECO:0000256" key="6">
    <source>
        <dbReference type="ARBA" id="ARBA00023002"/>
    </source>
</evidence>
<comment type="catalytic activity">
    <reaction evidence="8">
        <text>indole-3-pyruvate + NADPH + O2 + H(+) = (indol-3-yl)acetate + CO2 + NADP(+) + H2O</text>
        <dbReference type="Rhea" id="RHEA:34331"/>
        <dbReference type="ChEBI" id="CHEBI:15377"/>
        <dbReference type="ChEBI" id="CHEBI:15378"/>
        <dbReference type="ChEBI" id="CHEBI:15379"/>
        <dbReference type="ChEBI" id="CHEBI:16526"/>
        <dbReference type="ChEBI" id="CHEBI:17640"/>
        <dbReference type="ChEBI" id="CHEBI:30854"/>
        <dbReference type="ChEBI" id="CHEBI:57783"/>
        <dbReference type="ChEBI" id="CHEBI:58349"/>
        <dbReference type="EC" id="1.14.13.168"/>
    </reaction>
</comment>
<dbReference type="PRINTS" id="PR00469">
    <property type="entry name" value="PNDRDTASEII"/>
</dbReference>
<dbReference type="AlphaFoldDB" id="A0AAP0NNE4"/>
<dbReference type="Gene3D" id="3.50.50.60">
    <property type="entry name" value="FAD/NAD(P)-binding domain"/>
    <property type="match status" value="1"/>
</dbReference>
<keyword evidence="5" id="KW-0521">NADP</keyword>
<evidence type="ECO:0000256" key="2">
    <source>
        <dbReference type="ARBA" id="ARBA00009183"/>
    </source>
</evidence>
<dbReference type="Pfam" id="PF00743">
    <property type="entry name" value="FMO-like"/>
    <property type="match status" value="1"/>
</dbReference>
<reference evidence="10 11" key="1">
    <citation type="submission" date="2024-01" db="EMBL/GenBank/DDBJ databases">
        <title>Genome assemblies of Stephania.</title>
        <authorList>
            <person name="Yang L."/>
        </authorList>
    </citation>
    <scope>NUCLEOTIDE SEQUENCE [LARGE SCALE GENOMIC DNA]</scope>
    <source>
        <strain evidence="10">JXDWG</strain>
        <tissue evidence="10">Leaf</tissue>
    </source>
</reference>
<keyword evidence="3 9" id="KW-0285">Flavoprotein</keyword>
<comment type="similarity">
    <text evidence="2 9">Belongs to the FMO family.</text>
</comment>
<evidence type="ECO:0000256" key="1">
    <source>
        <dbReference type="ARBA" id="ARBA00001974"/>
    </source>
</evidence>
<evidence type="ECO:0000256" key="4">
    <source>
        <dbReference type="ARBA" id="ARBA00022827"/>
    </source>
</evidence>
<dbReference type="EC" id="1.-.-.-" evidence="9"/>
<dbReference type="EMBL" id="JBBNAG010000008">
    <property type="protein sequence ID" value="KAK9113153.1"/>
    <property type="molecule type" value="Genomic_DNA"/>
</dbReference>
<evidence type="ECO:0000313" key="10">
    <source>
        <dbReference type="EMBL" id="KAK9113153.1"/>
    </source>
</evidence>
<dbReference type="GO" id="GO:0050660">
    <property type="term" value="F:flavin adenine dinucleotide binding"/>
    <property type="evidence" value="ECO:0007669"/>
    <property type="project" value="InterPro"/>
</dbReference>
<gene>
    <name evidence="10" type="ORF">Scep_020672</name>
</gene>
<dbReference type="SUPFAM" id="SSF51905">
    <property type="entry name" value="FAD/NAD(P)-binding domain"/>
    <property type="match status" value="2"/>
</dbReference>
<dbReference type="GO" id="GO:0103075">
    <property type="term" value="F:indole-3-pyruvate monooxygenase activity"/>
    <property type="evidence" value="ECO:0007669"/>
    <property type="project" value="UniProtKB-EC"/>
</dbReference>
<comment type="cofactor">
    <cofactor evidence="1 9">
        <name>FAD</name>
        <dbReference type="ChEBI" id="CHEBI:57692"/>
    </cofactor>
</comment>
<dbReference type="InterPro" id="IPR050982">
    <property type="entry name" value="Auxin_biosynth/cation_transpt"/>
</dbReference>
<keyword evidence="4 9" id="KW-0274">FAD</keyword>
<evidence type="ECO:0000256" key="3">
    <source>
        <dbReference type="ARBA" id="ARBA00022630"/>
    </source>
</evidence>
<evidence type="ECO:0000313" key="11">
    <source>
        <dbReference type="Proteomes" id="UP001419268"/>
    </source>
</evidence>